<dbReference type="NCBIfam" id="TIGR00051">
    <property type="entry name" value="YbgC/FadM family acyl-CoA thioesterase"/>
    <property type="match status" value="1"/>
</dbReference>
<accession>A0A0B0EFR1</accession>
<organism evidence="3 4">
    <name type="scientific">Candidatus Scalindua brodae</name>
    <dbReference type="NCBI Taxonomy" id="237368"/>
    <lineage>
        <taxon>Bacteria</taxon>
        <taxon>Pseudomonadati</taxon>
        <taxon>Planctomycetota</taxon>
        <taxon>Candidatus Brocadiia</taxon>
        <taxon>Candidatus Brocadiales</taxon>
        <taxon>Candidatus Scalinduaceae</taxon>
        <taxon>Candidatus Scalindua</taxon>
    </lineage>
</organism>
<gene>
    <name evidence="3" type="ORF">SCABRO_03351</name>
</gene>
<dbReference type="Proteomes" id="UP000030652">
    <property type="component" value="Unassembled WGS sequence"/>
</dbReference>
<dbReference type="InterPro" id="IPR029069">
    <property type="entry name" value="HotDog_dom_sf"/>
</dbReference>
<dbReference type="SUPFAM" id="SSF54637">
    <property type="entry name" value="Thioesterase/thiol ester dehydrase-isomerase"/>
    <property type="match status" value="1"/>
</dbReference>
<name>A0A0B0EFR1_9BACT</name>
<dbReference type="GO" id="GO:0047617">
    <property type="term" value="F:fatty acyl-CoA hydrolase activity"/>
    <property type="evidence" value="ECO:0007669"/>
    <property type="project" value="TreeGrafter"/>
</dbReference>
<evidence type="ECO:0000256" key="2">
    <source>
        <dbReference type="ARBA" id="ARBA00022801"/>
    </source>
</evidence>
<comment type="similarity">
    <text evidence="1">Belongs to the 4-hydroxybenzoyl-CoA thioesterase family.</text>
</comment>
<dbReference type="PANTHER" id="PTHR31793">
    <property type="entry name" value="4-HYDROXYBENZOYL-COA THIOESTERASE FAMILY MEMBER"/>
    <property type="match status" value="1"/>
</dbReference>
<evidence type="ECO:0008006" key="5">
    <source>
        <dbReference type="Google" id="ProtNLM"/>
    </source>
</evidence>
<comment type="caution">
    <text evidence="3">The sequence shown here is derived from an EMBL/GenBank/DDBJ whole genome shotgun (WGS) entry which is preliminary data.</text>
</comment>
<dbReference type="Pfam" id="PF13279">
    <property type="entry name" value="4HBT_2"/>
    <property type="match status" value="1"/>
</dbReference>
<dbReference type="InterPro" id="IPR006684">
    <property type="entry name" value="YbgC/YbaW"/>
</dbReference>
<dbReference type="PIRSF" id="PIRSF003230">
    <property type="entry name" value="YbgC"/>
    <property type="match status" value="1"/>
</dbReference>
<dbReference type="InterPro" id="IPR050563">
    <property type="entry name" value="4-hydroxybenzoyl-CoA_TE"/>
</dbReference>
<dbReference type="PANTHER" id="PTHR31793:SF27">
    <property type="entry name" value="NOVEL THIOESTERASE SUPERFAMILY DOMAIN AND SAPOSIN A-TYPE DOMAIN CONTAINING PROTEIN (0610012H03RIK)"/>
    <property type="match status" value="1"/>
</dbReference>
<sequence>MKCSEINVRVRYQETDQMGIVYYSNYFVYFEMGRIEFLRDMGISYAEIEKENIFLAVAEAHCKYKLPAMFDDLLVIKTCLSMMKHARIEFRYEIRRINEECLIAEGSTLLACLGVNKKPMAIPEKIRDALS</sequence>
<protein>
    <recommendedName>
        <fullName evidence="5">Thioesterase</fullName>
    </recommendedName>
</protein>
<keyword evidence="2" id="KW-0378">Hydrolase</keyword>
<evidence type="ECO:0000313" key="4">
    <source>
        <dbReference type="Proteomes" id="UP000030652"/>
    </source>
</evidence>
<evidence type="ECO:0000313" key="3">
    <source>
        <dbReference type="EMBL" id="KHE90906.1"/>
    </source>
</evidence>
<proteinExistence type="inferred from homology"/>
<dbReference type="EMBL" id="JRYO01000227">
    <property type="protein sequence ID" value="KHE90906.1"/>
    <property type="molecule type" value="Genomic_DNA"/>
</dbReference>
<dbReference type="CDD" id="cd00586">
    <property type="entry name" value="4HBT"/>
    <property type="match status" value="1"/>
</dbReference>
<dbReference type="PATRIC" id="fig|237368.3.peg.3618"/>
<dbReference type="Gene3D" id="3.10.129.10">
    <property type="entry name" value="Hotdog Thioesterase"/>
    <property type="match status" value="1"/>
</dbReference>
<evidence type="ECO:0000256" key="1">
    <source>
        <dbReference type="ARBA" id="ARBA00005953"/>
    </source>
</evidence>
<dbReference type="AlphaFoldDB" id="A0A0B0EFR1"/>
<dbReference type="eggNOG" id="COG0824">
    <property type="taxonomic scope" value="Bacteria"/>
</dbReference>
<reference evidence="3 4" key="1">
    <citation type="submission" date="2014-10" db="EMBL/GenBank/DDBJ databases">
        <title>Draft genome of anammox bacterium scalindua brodae, obtained using differential coverage binning of sequence data from two enrichment reactors.</title>
        <authorList>
            <person name="Speth D.R."/>
            <person name="Russ L."/>
            <person name="Kartal B."/>
            <person name="Op den Camp H.J."/>
            <person name="Dutilh B.E."/>
            <person name="Jetten M.S."/>
        </authorList>
    </citation>
    <scope>NUCLEOTIDE SEQUENCE [LARGE SCALE GENOMIC DNA]</scope>
    <source>
        <strain evidence="3">RU1</strain>
    </source>
</reference>